<dbReference type="Proteomes" id="UP000007241">
    <property type="component" value="Unassembled WGS sequence"/>
</dbReference>
<dbReference type="GO" id="GO:0005743">
    <property type="term" value="C:mitochondrial inner membrane"/>
    <property type="evidence" value="ECO:0000318"/>
    <property type="project" value="GO_Central"/>
</dbReference>
<evidence type="ECO:0000259" key="10">
    <source>
        <dbReference type="Pfam" id="PF09813"/>
    </source>
</evidence>
<evidence type="ECO:0000256" key="5">
    <source>
        <dbReference type="ARBA" id="ARBA00022692"/>
    </source>
</evidence>
<keyword evidence="6 9" id="KW-1133">Transmembrane helix</keyword>
<evidence type="ECO:0000313" key="11">
    <source>
        <dbReference type="EMBL" id="EGF78514.1"/>
    </source>
</evidence>
<keyword evidence="12" id="KW-1185">Reference proteome</keyword>
<evidence type="ECO:0000256" key="3">
    <source>
        <dbReference type="ARBA" id="ARBA00007035"/>
    </source>
</evidence>
<comment type="function">
    <text evidence="1 9">Required for assembly of cytochrome c oxidase (complex IV).</text>
</comment>
<comment type="similarity">
    <text evidence="3 9">Belongs to the COA3 family.</text>
</comment>
<organism evidence="11 12">
    <name type="scientific">Batrachochytrium dendrobatidis (strain JAM81 / FGSC 10211)</name>
    <name type="common">Frog chytrid fungus</name>
    <dbReference type="NCBI Taxonomy" id="684364"/>
    <lineage>
        <taxon>Eukaryota</taxon>
        <taxon>Fungi</taxon>
        <taxon>Fungi incertae sedis</taxon>
        <taxon>Chytridiomycota</taxon>
        <taxon>Chytridiomycota incertae sedis</taxon>
        <taxon>Chytridiomycetes</taxon>
        <taxon>Rhizophydiales</taxon>
        <taxon>Rhizophydiales incertae sedis</taxon>
        <taxon>Batrachochytrium</taxon>
    </lineage>
</organism>
<evidence type="ECO:0000256" key="1">
    <source>
        <dbReference type="ARBA" id="ARBA00003064"/>
    </source>
</evidence>
<evidence type="ECO:0000256" key="4">
    <source>
        <dbReference type="ARBA" id="ARBA00011351"/>
    </source>
</evidence>
<dbReference type="RefSeq" id="XP_006680867.1">
    <property type="nucleotide sequence ID" value="XM_006680804.1"/>
</dbReference>
<dbReference type="GeneID" id="18243980"/>
<evidence type="ECO:0000313" key="12">
    <source>
        <dbReference type="Proteomes" id="UP000007241"/>
    </source>
</evidence>
<dbReference type="EMBL" id="GL882888">
    <property type="protein sequence ID" value="EGF78514.1"/>
    <property type="molecule type" value="Genomic_DNA"/>
</dbReference>
<protein>
    <recommendedName>
        <fullName evidence="9">Cytochrome c oxidase assembly factor 3</fullName>
    </recommendedName>
</protein>
<evidence type="ECO:0000256" key="8">
    <source>
        <dbReference type="ARBA" id="ARBA00023136"/>
    </source>
</evidence>
<keyword evidence="8 9" id="KW-0472">Membrane</keyword>
<dbReference type="HOGENOM" id="CLU_2903826_0_0_1"/>
<dbReference type="PANTHER" id="PTHR15642">
    <property type="entry name" value="CYTOCHROME C OXIDASE ASSEMBLY FACTOR 3, MITOCHONDRIAL"/>
    <property type="match status" value="1"/>
</dbReference>
<dbReference type="InterPro" id="IPR041752">
    <property type="entry name" value="Coa3"/>
</dbReference>
<dbReference type="InParanoid" id="F4P8M4"/>
<name>F4P8M4_BATDJ</name>
<evidence type="ECO:0000256" key="6">
    <source>
        <dbReference type="ARBA" id="ARBA00022989"/>
    </source>
</evidence>
<dbReference type="InterPro" id="IPR018628">
    <property type="entry name" value="Coa3_CC"/>
</dbReference>
<dbReference type="Pfam" id="PF09813">
    <property type="entry name" value="Coa3_cc"/>
    <property type="match status" value="1"/>
</dbReference>
<keyword evidence="9" id="KW-0999">Mitochondrion inner membrane</keyword>
<dbReference type="OrthoDB" id="10018333at2759"/>
<accession>F4P8M4</accession>
<dbReference type="AlphaFoldDB" id="F4P8M4"/>
<feature type="transmembrane region" description="Helical" evidence="9">
    <location>
        <begin position="21"/>
        <end position="41"/>
    </location>
</feature>
<proteinExistence type="inferred from homology"/>
<reference evidence="11 12" key="1">
    <citation type="submission" date="2009-12" db="EMBL/GenBank/DDBJ databases">
        <title>The draft genome of Batrachochytrium dendrobatidis.</title>
        <authorList>
            <consortium name="US DOE Joint Genome Institute (JGI-PGF)"/>
            <person name="Kuo A."/>
            <person name="Salamov A."/>
            <person name="Schmutz J."/>
            <person name="Lucas S."/>
            <person name="Pitluck S."/>
            <person name="Rosenblum E."/>
            <person name="Stajich J."/>
            <person name="Eisen M."/>
            <person name="Grigoriev I.V."/>
        </authorList>
    </citation>
    <scope>NUCLEOTIDE SEQUENCE [LARGE SCALE GENOMIC DNA]</scope>
    <source>
        <strain evidence="12">JAM81 / FGSC 10211</strain>
    </source>
</reference>
<sequence length="62" mass="7385">MTPEELRKYKLQILRPYRTRNMVLSMGLFGSVAAIYAYTMYKMRPDDFNKLETIEKFKNSGK</sequence>
<keyword evidence="5 9" id="KW-0812">Transmembrane</keyword>
<evidence type="ECO:0000256" key="2">
    <source>
        <dbReference type="ARBA" id="ARBA00004304"/>
    </source>
</evidence>
<comment type="subcellular location">
    <subcellularLocation>
        <location evidence="2">Mitochondrion membrane</location>
        <topology evidence="2">Single-pass membrane protein</topology>
    </subcellularLocation>
</comment>
<comment type="subunit">
    <text evidence="4 9">Component of 250-400 kDa complexes called cytochrome oxidase assembly intermediates or COA complexes.</text>
</comment>
<dbReference type="PANTHER" id="PTHR15642:SF3">
    <property type="entry name" value="CYTOCHROME C OXIDASE ASSEMBLY FACTOR 3 HOMOLOG, MITOCHONDRIAL"/>
    <property type="match status" value="1"/>
</dbReference>
<evidence type="ECO:0000256" key="9">
    <source>
        <dbReference type="RuleBase" id="RU367056"/>
    </source>
</evidence>
<gene>
    <name evidence="11" type="ORF">BATDEDRAFT_90680</name>
</gene>
<dbReference type="GO" id="GO:0033617">
    <property type="term" value="P:mitochondrial respiratory chain complex IV assembly"/>
    <property type="evidence" value="ECO:0000318"/>
    <property type="project" value="GO_Central"/>
</dbReference>
<evidence type="ECO:0000256" key="7">
    <source>
        <dbReference type="ARBA" id="ARBA00023128"/>
    </source>
</evidence>
<keyword evidence="7 9" id="KW-0496">Mitochondrion</keyword>
<feature type="domain" description="Cytochrome c oxidase assembly factor 3 mitochondrial coiled-coil" evidence="10">
    <location>
        <begin position="15"/>
        <end position="48"/>
    </location>
</feature>